<protein>
    <submittedName>
        <fullName evidence="2">Uncharacterized protein</fullName>
    </submittedName>
</protein>
<dbReference type="EMBL" id="BAABRN010000050">
    <property type="protein sequence ID" value="GAA5503437.1"/>
    <property type="molecule type" value="Genomic_DNA"/>
</dbReference>
<evidence type="ECO:0000313" key="3">
    <source>
        <dbReference type="Proteomes" id="UP001458946"/>
    </source>
</evidence>
<sequence>MGLTKAGLTGLAKEELEALNKSAEGWNTNADGRSQGVIHTQDYAQGKGGSGKQNRLLKLSEYTGRGSFDADDPLLLQKVTHLLEEITTSPALPPRVVGEKEIYFIAKDGAQPPYSASQKGIIVIKFQDKFATFMNGNYKAYERME</sequence>
<keyword evidence="3" id="KW-1185">Reference proteome</keyword>
<dbReference type="Proteomes" id="UP001458946">
    <property type="component" value="Unassembled WGS sequence"/>
</dbReference>
<reference evidence="2 3" key="1">
    <citation type="submission" date="2024-02" db="EMBL/GenBank/DDBJ databases">
        <title>Deinococcus xinjiangensis NBRC 107630.</title>
        <authorList>
            <person name="Ichikawa N."/>
            <person name="Katano-Makiyama Y."/>
            <person name="Hidaka K."/>
        </authorList>
    </citation>
    <scope>NUCLEOTIDE SEQUENCE [LARGE SCALE GENOMIC DNA]</scope>
    <source>
        <strain evidence="2 3">NBRC 107630</strain>
    </source>
</reference>
<name>A0ABP9VIA0_9DEIO</name>
<feature type="region of interest" description="Disordered" evidence="1">
    <location>
        <begin position="25"/>
        <end position="52"/>
    </location>
</feature>
<comment type="caution">
    <text evidence="2">The sequence shown here is derived from an EMBL/GenBank/DDBJ whole genome shotgun (WGS) entry which is preliminary data.</text>
</comment>
<accession>A0ABP9VIA0</accession>
<gene>
    <name evidence="2" type="ORF">Dxin01_03195</name>
</gene>
<evidence type="ECO:0000313" key="2">
    <source>
        <dbReference type="EMBL" id="GAA5503437.1"/>
    </source>
</evidence>
<evidence type="ECO:0000256" key="1">
    <source>
        <dbReference type="SAM" id="MobiDB-lite"/>
    </source>
</evidence>
<dbReference type="RefSeq" id="WP_353543410.1">
    <property type="nucleotide sequence ID" value="NZ_BAABRN010000050.1"/>
</dbReference>
<organism evidence="2 3">
    <name type="scientific">Deinococcus xinjiangensis</name>
    <dbReference type="NCBI Taxonomy" id="457454"/>
    <lineage>
        <taxon>Bacteria</taxon>
        <taxon>Thermotogati</taxon>
        <taxon>Deinococcota</taxon>
        <taxon>Deinococci</taxon>
        <taxon>Deinococcales</taxon>
        <taxon>Deinococcaceae</taxon>
        <taxon>Deinococcus</taxon>
    </lineage>
</organism>
<proteinExistence type="predicted"/>